<dbReference type="GO" id="GO:0055085">
    <property type="term" value="P:transmembrane transport"/>
    <property type="evidence" value="ECO:0007669"/>
    <property type="project" value="InterPro"/>
</dbReference>
<keyword evidence="4" id="KW-1003">Cell membrane</keyword>
<keyword evidence="8 11" id="KW-1133">Transmembrane helix</keyword>
<reference evidence="13 14" key="1">
    <citation type="journal article" date="2017" name="Genome Announc.">
        <title>Complete Genome Sequences of Two Acetylene-Fermenting Pelobacter acetylenicus Strains.</title>
        <authorList>
            <person name="Sutton J.M."/>
            <person name="Baesman S.M."/>
            <person name="Fierst J.L."/>
            <person name="Poret-Peterson A.T."/>
            <person name="Oremland R.S."/>
            <person name="Dunlap D.S."/>
            <person name="Akob D.M."/>
        </authorList>
    </citation>
    <scope>NUCLEOTIDE SEQUENCE [LARGE SCALE GENOMIC DNA]</scope>
    <source>
        <strain evidence="13 14">DSM 3247</strain>
    </source>
</reference>
<dbReference type="EMBL" id="CP015518">
    <property type="protein sequence ID" value="APG25216.1"/>
    <property type="molecule type" value="Genomic_DNA"/>
</dbReference>
<dbReference type="Pfam" id="PF03544">
    <property type="entry name" value="TonB_C"/>
    <property type="match status" value="1"/>
</dbReference>
<dbReference type="InterPro" id="IPR006260">
    <property type="entry name" value="TonB/TolA_C"/>
</dbReference>
<dbReference type="PANTHER" id="PTHR33446">
    <property type="entry name" value="PROTEIN TONB-RELATED"/>
    <property type="match status" value="1"/>
</dbReference>
<dbReference type="NCBIfam" id="TIGR01352">
    <property type="entry name" value="tonB_Cterm"/>
    <property type="match status" value="1"/>
</dbReference>
<protein>
    <recommendedName>
        <fullName evidence="12">TonB C-terminal domain-containing protein</fullName>
    </recommendedName>
</protein>
<evidence type="ECO:0000256" key="1">
    <source>
        <dbReference type="ARBA" id="ARBA00004383"/>
    </source>
</evidence>
<dbReference type="STRING" id="29542.A6070_03385"/>
<dbReference type="GO" id="GO:0015031">
    <property type="term" value="P:protein transport"/>
    <property type="evidence" value="ECO:0007669"/>
    <property type="project" value="UniProtKB-KW"/>
</dbReference>
<dbReference type="InterPro" id="IPR051045">
    <property type="entry name" value="TonB-dependent_transducer"/>
</dbReference>
<evidence type="ECO:0000256" key="5">
    <source>
        <dbReference type="ARBA" id="ARBA00022519"/>
    </source>
</evidence>
<keyword evidence="7" id="KW-0653">Protein transport</keyword>
<evidence type="ECO:0000259" key="12">
    <source>
        <dbReference type="PROSITE" id="PS52015"/>
    </source>
</evidence>
<name>A0A1L3GGZ8_SYNAC</name>
<evidence type="ECO:0000256" key="11">
    <source>
        <dbReference type="SAM" id="Phobius"/>
    </source>
</evidence>
<accession>A0A1L3GGZ8</accession>
<gene>
    <name evidence="13" type="ORF">A7E75_09410</name>
</gene>
<keyword evidence="6 11" id="KW-0812">Transmembrane</keyword>
<feature type="transmembrane region" description="Helical" evidence="11">
    <location>
        <begin position="6"/>
        <end position="29"/>
    </location>
</feature>
<feature type="region of interest" description="Disordered" evidence="10">
    <location>
        <begin position="123"/>
        <end position="160"/>
    </location>
</feature>
<proteinExistence type="inferred from homology"/>
<dbReference type="Gene3D" id="3.30.1150.10">
    <property type="match status" value="1"/>
</dbReference>
<keyword evidence="14" id="KW-1185">Reference proteome</keyword>
<evidence type="ECO:0000256" key="10">
    <source>
        <dbReference type="SAM" id="MobiDB-lite"/>
    </source>
</evidence>
<dbReference type="KEGG" id="pace:A6070_03385"/>
<feature type="domain" description="TonB C-terminal" evidence="12">
    <location>
        <begin position="165"/>
        <end position="256"/>
    </location>
</feature>
<dbReference type="InterPro" id="IPR037682">
    <property type="entry name" value="TonB_C"/>
</dbReference>
<comment type="similarity">
    <text evidence="2">Belongs to the TonB family.</text>
</comment>
<evidence type="ECO:0000256" key="7">
    <source>
        <dbReference type="ARBA" id="ARBA00022927"/>
    </source>
</evidence>
<organism evidence="13 14">
    <name type="scientific">Syntrophotalea acetylenica</name>
    <name type="common">Pelobacter acetylenicus</name>
    <dbReference type="NCBI Taxonomy" id="29542"/>
    <lineage>
        <taxon>Bacteria</taxon>
        <taxon>Pseudomonadati</taxon>
        <taxon>Thermodesulfobacteriota</taxon>
        <taxon>Desulfuromonadia</taxon>
        <taxon>Desulfuromonadales</taxon>
        <taxon>Syntrophotaleaceae</taxon>
        <taxon>Syntrophotalea</taxon>
    </lineage>
</organism>
<evidence type="ECO:0000256" key="6">
    <source>
        <dbReference type="ARBA" id="ARBA00022692"/>
    </source>
</evidence>
<dbReference type="GO" id="GO:0098797">
    <property type="term" value="C:plasma membrane protein complex"/>
    <property type="evidence" value="ECO:0007669"/>
    <property type="project" value="TreeGrafter"/>
</dbReference>
<keyword evidence="5" id="KW-0997">Cell inner membrane</keyword>
<evidence type="ECO:0000313" key="13">
    <source>
        <dbReference type="EMBL" id="APG25216.1"/>
    </source>
</evidence>
<sequence>MKFSRTWVAMMVSVGVHVGMVLALAIGMITPVRRVNRIEVDLEGVAMPIMPPDVAAPLPAAGPEMPSLASIPTPAAAPRKLPRPAPVVAMPAQAPAPSLPVADGDFPPAEVGALPGPPSVAMTTGVGGGGDGGAGSASGSGGGGAGLAGGGRGRRGGGSGSALAGYLQAIRARVDAAKRYPQMAQQRRQEGTAVVSFRLTPSGELVAEPVVSRSSGYRQLDDAAVRAVSRGAPYPRFPLDPSEMRAIEIPVKFYLR</sequence>
<keyword evidence="3" id="KW-0813">Transport</keyword>
<dbReference type="AlphaFoldDB" id="A0A1L3GGZ8"/>
<evidence type="ECO:0000256" key="3">
    <source>
        <dbReference type="ARBA" id="ARBA00022448"/>
    </source>
</evidence>
<evidence type="ECO:0000256" key="4">
    <source>
        <dbReference type="ARBA" id="ARBA00022475"/>
    </source>
</evidence>
<evidence type="ECO:0000256" key="2">
    <source>
        <dbReference type="ARBA" id="ARBA00006555"/>
    </source>
</evidence>
<dbReference type="PANTHER" id="PTHR33446:SF2">
    <property type="entry name" value="PROTEIN TONB"/>
    <property type="match status" value="1"/>
</dbReference>
<dbReference type="RefSeq" id="WP_072287065.1">
    <property type="nucleotide sequence ID" value="NZ_CP015455.1"/>
</dbReference>
<dbReference type="GO" id="GO:0031992">
    <property type="term" value="F:energy transducer activity"/>
    <property type="evidence" value="ECO:0007669"/>
    <property type="project" value="TreeGrafter"/>
</dbReference>
<evidence type="ECO:0000313" key="14">
    <source>
        <dbReference type="Proteomes" id="UP000182264"/>
    </source>
</evidence>
<keyword evidence="9 11" id="KW-0472">Membrane</keyword>
<dbReference type="Proteomes" id="UP000182264">
    <property type="component" value="Chromosome"/>
</dbReference>
<dbReference type="SUPFAM" id="SSF74653">
    <property type="entry name" value="TolA/TonB C-terminal domain"/>
    <property type="match status" value="1"/>
</dbReference>
<evidence type="ECO:0000256" key="8">
    <source>
        <dbReference type="ARBA" id="ARBA00022989"/>
    </source>
</evidence>
<evidence type="ECO:0000256" key="9">
    <source>
        <dbReference type="ARBA" id="ARBA00023136"/>
    </source>
</evidence>
<dbReference type="OrthoDB" id="5525691at2"/>
<dbReference type="PROSITE" id="PS52015">
    <property type="entry name" value="TONB_CTD"/>
    <property type="match status" value="1"/>
</dbReference>
<comment type="subcellular location">
    <subcellularLocation>
        <location evidence="1">Cell inner membrane</location>
        <topology evidence="1">Single-pass membrane protein</topology>
        <orientation evidence="1">Periplasmic side</orientation>
    </subcellularLocation>
</comment>
<feature type="compositionally biased region" description="Gly residues" evidence="10">
    <location>
        <begin position="125"/>
        <end position="160"/>
    </location>
</feature>